<dbReference type="PANTHER" id="PTHR43537">
    <property type="entry name" value="TRANSCRIPTIONAL REGULATOR, GNTR FAMILY"/>
    <property type="match status" value="1"/>
</dbReference>
<dbReference type="SUPFAM" id="SSF46785">
    <property type="entry name" value="Winged helix' DNA-binding domain"/>
    <property type="match status" value="1"/>
</dbReference>
<evidence type="ECO:0000256" key="2">
    <source>
        <dbReference type="ARBA" id="ARBA00023125"/>
    </source>
</evidence>
<dbReference type="SMART" id="SM00345">
    <property type="entry name" value="HTH_GNTR"/>
    <property type="match status" value="1"/>
</dbReference>
<organism evidence="5 6">
    <name type="scientific">Pseudodesulfovibrio sediminis</name>
    <dbReference type="NCBI Taxonomy" id="2810563"/>
    <lineage>
        <taxon>Bacteria</taxon>
        <taxon>Pseudomonadati</taxon>
        <taxon>Thermodesulfobacteriota</taxon>
        <taxon>Desulfovibrionia</taxon>
        <taxon>Desulfovibrionales</taxon>
        <taxon>Desulfovibrionaceae</taxon>
    </lineage>
</organism>
<protein>
    <submittedName>
        <fullName evidence="5">GntR family transcriptional regulator</fullName>
    </submittedName>
</protein>
<dbReference type="InterPro" id="IPR011711">
    <property type="entry name" value="GntR_C"/>
</dbReference>
<dbReference type="Gene3D" id="1.20.120.530">
    <property type="entry name" value="GntR ligand-binding domain-like"/>
    <property type="match status" value="1"/>
</dbReference>
<evidence type="ECO:0000259" key="4">
    <source>
        <dbReference type="PROSITE" id="PS50949"/>
    </source>
</evidence>
<dbReference type="PANTHER" id="PTHR43537:SF5">
    <property type="entry name" value="UXU OPERON TRANSCRIPTIONAL REGULATOR"/>
    <property type="match status" value="1"/>
</dbReference>
<dbReference type="SUPFAM" id="SSF48008">
    <property type="entry name" value="GntR ligand-binding domain-like"/>
    <property type="match status" value="1"/>
</dbReference>
<proteinExistence type="predicted"/>
<keyword evidence="2" id="KW-0238">DNA-binding</keyword>
<keyword evidence="3" id="KW-0804">Transcription</keyword>
<dbReference type="Pfam" id="PF07729">
    <property type="entry name" value="FCD"/>
    <property type="match status" value="1"/>
</dbReference>
<dbReference type="InterPro" id="IPR000524">
    <property type="entry name" value="Tscrpt_reg_HTH_GntR"/>
</dbReference>
<dbReference type="InterPro" id="IPR036390">
    <property type="entry name" value="WH_DNA-bd_sf"/>
</dbReference>
<gene>
    <name evidence="5" type="ORF">PSDVSF_33600</name>
</gene>
<evidence type="ECO:0000256" key="1">
    <source>
        <dbReference type="ARBA" id="ARBA00023015"/>
    </source>
</evidence>
<keyword evidence="1" id="KW-0805">Transcription regulation</keyword>
<accession>A0ABN6EZ99</accession>
<dbReference type="InterPro" id="IPR008920">
    <property type="entry name" value="TF_FadR/GntR_C"/>
</dbReference>
<dbReference type="Gene3D" id="1.10.10.10">
    <property type="entry name" value="Winged helix-like DNA-binding domain superfamily/Winged helix DNA-binding domain"/>
    <property type="match status" value="1"/>
</dbReference>
<reference evidence="5" key="1">
    <citation type="journal article" date="2022" name="Arch. Microbiol.">
        <title>Pseudodesulfovibrio sediminis sp. nov., a mesophilic and neutrophilic sulfate-reducing bacterium isolated from sediment of a brackish lake.</title>
        <authorList>
            <person name="Takahashi A."/>
            <person name="Kojima H."/>
            <person name="Watanabe M."/>
            <person name="Fukui M."/>
        </authorList>
    </citation>
    <scope>NUCLEOTIDE SEQUENCE</scope>
    <source>
        <strain evidence="5">SF6</strain>
    </source>
</reference>
<evidence type="ECO:0000313" key="5">
    <source>
        <dbReference type="EMBL" id="BCS90118.1"/>
    </source>
</evidence>
<dbReference type="SMART" id="SM00895">
    <property type="entry name" value="FCD"/>
    <property type="match status" value="1"/>
</dbReference>
<dbReference type="EMBL" id="AP024485">
    <property type="protein sequence ID" value="BCS90118.1"/>
    <property type="molecule type" value="Genomic_DNA"/>
</dbReference>
<dbReference type="InterPro" id="IPR036388">
    <property type="entry name" value="WH-like_DNA-bd_sf"/>
</dbReference>
<dbReference type="RefSeq" id="WP_229592057.1">
    <property type="nucleotide sequence ID" value="NZ_AP024485.1"/>
</dbReference>
<name>A0ABN6EZ99_9BACT</name>
<feature type="domain" description="HTH gntR-type" evidence="4">
    <location>
        <begin position="9"/>
        <end position="77"/>
    </location>
</feature>
<sequence>MDIKRVRKKSISEKIVAQLKEMIGQGQLKPGDRLPAERNLAEMFGVSRTTVREGIKALAESGVLESRQGAGTFVSEVDPSQVSVIESVLSGDHDMRDVFAVRKMLEPEIAALAAQKRSPAEIYKLEAILSEQEEAVRKGETGSDYDQRFHRMLADASGNLVLREMVKALHDAFAQSRSMIIQSEERQRASLAAHRAIVEAVKHGHGMQAERAMREHLDEVENIIFDNQK</sequence>
<keyword evidence="6" id="KW-1185">Reference proteome</keyword>
<evidence type="ECO:0000313" key="6">
    <source>
        <dbReference type="Proteomes" id="UP001053296"/>
    </source>
</evidence>
<dbReference type="Proteomes" id="UP001053296">
    <property type="component" value="Chromosome"/>
</dbReference>
<evidence type="ECO:0000256" key="3">
    <source>
        <dbReference type="ARBA" id="ARBA00023163"/>
    </source>
</evidence>
<dbReference type="Pfam" id="PF00392">
    <property type="entry name" value="GntR"/>
    <property type="match status" value="1"/>
</dbReference>
<dbReference type="PRINTS" id="PR00035">
    <property type="entry name" value="HTHGNTR"/>
</dbReference>
<dbReference type="CDD" id="cd07377">
    <property type="entry name" value="WHTH_GntR"/>
    <property type="match status" value="1"/>
</dbReference>
<dbReference type="PROSITE" id="PS50949">
    <property type="entry name" value="HTH_GNTR"/>
    <property type="match status" value="1"/>
</dbReference>